<dbReference type="InterPro" id="IPR012337">
    <property type="entry name" value="RNaseH-like_sf"/>
</dbReference>
<gene>
    <name evidence="2" type="ORF">Tco_1058791</name>
</gene>
<dbReference type="PANTHER" id="PTHR37984:SF5">
    <property type="entry name" value="PROTEIN NYNRIN-LIKE"/>
    <property type="match status" value="1"/>
</dbReference>
<dbReference type="InterPro" id="IPR050951">
    <property type="entry name" value="Retrovirus_Pol_polyprotein"/>
</dbReference>
<dbReference type="Gene3D" id="3.10.10.10">
    <property type="entry name" value="HIV Type 1 Reverse Transcriptase, subunit A, domain 1"/>
    <property type="match status" value="1"/>
</dbReference>
<dbReference type="InterPro" id="IPR043128">
    <property type="entry name" value="Rev_trsase/Diguanyl_cyclase"/>
</dbReference>
<evidence type="ECO:0000313" key="3">
    <source>
        <dbReference type="Proteomes" id="UP001151760"/>
    </source>
</evidence>
<dbReference type="PANTHER" id="PTHR37984">
    <property type="entry name" value="PROTEIN CBG26694"/>
    <property type="match status" value="1"/>
</dbReference>
<dbReference type="InterPro" id="IPR041588">
    <property type="entry name" value="Integrase_H2C2"/>
</dbReference>
<organism evidence="2 3">
    <name type="scientific">Tanacetum coccineum</name>
    <dbReference type="NCBI Taxonomy" id="301880"/>
    <lineage>
        <taxon>Eukaryota</taxon>
        <taxon>Viridiplantae</taxon>
        <taxon>Streptophyta</taxon>
        <taxon>Embryophyta</taxon>
        <taxon>Tracheophyta</taxon>
        <taxon>Spermatophyta</taxon>
        <taxon>Magnoliopsida</taxon>
        <taxon>eudicotyledons</taxon>
        <taxon>Gunneridae</taxon>
        <taxon>Pentapetalae</taxon>
        <taxon>asterids</taxon>
        <taxon>campanulids</taxon>
        <taxon>Asterales</taxon>
        <taxon>Asteraceae</taxon>
        <taxon>Asteroideae</taxon>
        <taxon>Anthemideae</taxon>
        <taxon>Anthemidinae</taxon>
        <taxon>Tanacetum</taxon>
    </lineage>
</organism>
<keyword evidence="3" id="KW-1185">Reference proteome</keyword>
<feature type="domain" description="Integrase catalytic" evidence="1">
    <location>
        <begin position="275"/>
        <end position="418"/>
    </location>
</feature>
<dbReference type="SUPFAM" id="SSF53098">
    <property type="entry name" value="Ribonuclease H-like"/>
    <property type="match status" value="1"/>
</dbReference>
<dbReference type="Pfam" id="PF17921">
    <property type="entry name" value="Integrase_H2C2"/>
    <property type="match status" value="1"/>
</dbReference>
<dbReference type="InterPro" id="IPR000477">
    <property type="entry name" value="RT_dom"/>
</dbReference>
<accession>A0ABQ5HAH3</accession>
<keyword evidence="2" id="KW-0548">Nucleotidyltransferase</keyword>
<evidence type="ECO:0000313" key="2">
    <source>
        <dbReference type="EMBL" id="GJT84449.1"/>
    </source>
</evidence>
<dbReference type="Gene3D" id="3.30.70.270">
    <property type="match status" value="1"/>
</dbReference>
<evidence type="ECO:0000259" key="1">
    <source>
        <dbReference type="PROSITE" id="PS50994"/>
    </source>
</evidence>
<dbReference type="Gene3D" id="3.30.420.10">
    <property type="entry name" value="Ribonuclease H-like superfamily/Ribonuclease H"/>
    <property type="match status" value="1"/>
</dbReference>
<keyword evidence="2" id="KW-0695">RNA-directed DNA polymerase</keyword>
<dbReference type="Pfam" id="PF00665">
    <property type="entry name" value="rve"/>
    <property type="match status" value="1"/>
</dbReference>
<comment type="caution">
    <text evidence="2">The sequence shown here is derived from an EMBL/GenBank/DDBJ whole genome shotgun (WGS) entry which is preliminary data.</text>
</comment>
<dbReference type="InterPro" id="IPR036397">
    <property type="entry name" value="RNaseH_sf"/>
</dbReference>
<dbReference type="GO" id="GO:0003964">
    <property type="term" value="F:RNA-directed DNA polymerase activity"/>
    <property type="evidence" value="ECO:0007669"/>
    <property type="project" value="UniProtKB-KW"/>
</dbReference>
<sequence length="418" mass="47157">MEDDFKPAVQHQRRVNQKIHKVIKKEVIKLLDAGLIYPISDSLWVSPVHCVPKKGGITVIKNEENELISTRCMMAIFHDMIEETMEVFMDDFSVFGDSFSSCLSHLDKMLKHCEDTNLVLNWEKCHFMVKEGIILGHKIPKSGIEVDRAKVDVIAKLPHPTSVKGAENLAADHLSRLENPHEGDLEKKEINETFPLETLGIISSHNDSSDVFTAKKPLISSRIAIMDPTGGHHGANYTAKKVFDAGFFWPTIYRDAHDLVTRCDACQRQGKISQRDEMPQNAIQVCEIFDVWGIDFMGPFPSSRGNKYILVAVDYLSKWVEAKALPTNDARVVVKILKSLFARFGTPRAIISDRGTHFCNDQFAKVMLKYGVTHRLSTAYHPQTSGQVEVSNRGLKRILERTVGENRASWSDKLDDAL</sequence>
<dbReference type="Gene3D" id="1.10.340.70">
    <property type="match status" value="1"/>
</dbReference>
<dbReference type="InterPro" id="IPR001584">
    <property type="entry name" value="Integrase_cat-core"/>
</dbReference>
<reference evidence="2" key="2">
    <citation type="submission" date="2022-01" db="EMBL/GenBank/DDBJ databases">
        <authorList>
            <person name="Yamashiro T."/>
            <person name="Shiraishi A."/>
            <person name="Satake H."/>
            <person name="Nakayama K."/>
        </authorList>
    </citation>
    <scope>NUCLEOTIDE SEQUENCE</scope>
</reference>
<dbReference type="InterPro" id="IPR043502">
    <property type="entry name" value="DNA/RNA_pol_sf"/>
</dbReference>
<dbReference type="Pfam" id="PF00078">
    <property type="entry name" value="RVT_1"/>
    <property type="match status" value="1"/>
</dbReference>
<reference evidence="2" key="1">
    <citation type="journal article" date="2022" name="Int. J. Mol. Sci.">
        <title>Draft Genome of Tanacetum Coccineum: Genomic Comparison of Closely Related Tanacetum-Family Plants.</title>
        <authorList>
            <person name="Yamashiro T."/>
            <person name="Shiraishi A."/>
            <person name="Nakayama K."/>
            <person name="Satake H."/>
        </authorList>
    </citation>
    <scope>NUCLEOTIDE SEQUENCE</scope>
</reference>
<protein>
    <submittedName>
        <fullName evidence="2">Reverse transcriptase domain-containing protein</fullName>
    </submittedName>
</protein>
<name>A0ABQ5HAH3_9ASTR</name>
<dbReference type="SUPFAM" id="SSF56672">
    <property type="entry name" value="DNA/RNA polymerases"/>
    <property type="match status" value="1"/>
</dbReference>
<dbReference type="Proteomes" id="UP001151760">
    <property type="component" value="Unassembled WGS sequence"/>
</dbReference>
<keyword evidence="2" id="KW-0808">Transferase</keyword>
<proteinExistence type="predicted"/>
<dbReference type="EMBL" id="BQNB010019359">
    <property type="protein sequence ID" value="GJT84449.1"/>
    <property type="molecule type" value="Genomic_DNA"/>
</dbReference>
<dbReference type="PROSITE" id="PS50994">
    <property type="entry name" value="INTEGRASE"/>
    <property type="match status" value="1"/>
</dbReference>